<evidence type="ECO:0000313" key="8">
    <source>
        <dbReference type="EMBL" id="EDT10398.1"/>
    </source>
</evidence>
<dbReference type="CDD" id="cd03301">
    <property type="entry name" value="ABC_MalK_N"/>
    <property type="match status" value="1"/>
</dbReference>
<dbReference type="SUPFAM" id="SSF52540">
    <property type="entry name" value="P-loop containing nucleoside triphosphate hydrolases"/>
    <property type="match status" value="1"/>
</dbReference>
<organism evidence="8 9">
    <name type="scientific">Paraburkholderia graminis (strain ATCC 700544 / DSM 17151 / LMG 18924 / NCIMB 13744 / C4D1M)</name>
    <dbReference type="NCBI Taxonomy" id="396598"/>
    <lineage>
        <taxon>Bacteria</taxon>
        <taxon>Pseudomonadati</taxon>
        <taxon>Pseudomonadota</taxon>
        <taxon>Betaproteobacteria</taxon>
        <taxon>Burkholderiales</taxon>
        <taxon>Burkholderiaceae</taxon>
        <taxon>Paraburkholderia</taxon>
    </lineage>
</organism>
<comment type="caution">
    <text evidence="8">The sequence shown here is derived from an EMBL/GenBank/DDBJ whole genome shotgun (WGS) entry which is preliminary data.</text>
</comment>
<dbReference type="SMART" id="SM00382">
    <property type="entry name" value="AAA"/>
    <property type="match status" value="1"/>
</dbReference>
<sequence length="379" mass="41292">MATIRLTDVEKAYGDHAPVIRRVNLEVAQHEFCVFLGPSGCGKSTLLRMIAGLEDLSAGELRIGGRLMNDVPAAGRGVAMVFQSYALFPHMTVFDNMAFGLKLAKQPKSVIDSKVREAARILQLDSLLDRHPKALSGGQRQRVAIGRAIVREPGVFLFDEPLSNLDAALRGQTRVEIARLHQRFADASVVYVTHDQVEAMTLADRIVLLHAGADAERFGSIAQSGAPLELYHHPNSRFVAGFIGSPRMNFIDGVVDSIEPGKVSVTLARQDEQLTAYVDGRRLQRGQPVTLGVRPEHLRLDGDDQFIECATVLSERLGEHSYIHADHAGGSLVAKAPGDTPIGSGERIRVHVPPQACHLFDAQGVALRRSTFDPERIAA</sequence>
<dbReference type="InterPro" id="IPR017871">
    <property type="entry name" value="ABC_transporter-like_CS"/>
</dbReference>
<name>B1FZK2_PARG4</name>
<dbReference type="InterPro" id="IPR003593">
    <property type="entry name" value="AAA+_ATPase"/>
</dbReference>
<dbReference type="PANTHER" id="PTHR43875">
    <property type="entry name" value="MALTODEXTRIN IMPORT ATP-BINDING PROTEIN MSMX"/>
    <property type="match status" value="1"/>
</dbReference>
<keyword evidence="4" id="KW-0547">Nucleotide-binding</keyword>
<keyword evidence="5" id="KW-0067">ATP-binding</keyword>
<dbReference type="GO" id="GO:0055052">
    <property type="term" value="C:ATP-binding cassette (ABC) transporter complex, substrate-binding subunit-containing"/>
    <property type="evidence" value="ECO:0007669"/>
    <property type="project" value="TreeGrafter"/>
</dbReference>
<dbReference type="Pfam" id="PF00005">
    <property type="entry name" value="ABC_tran"/>
    <property type="match status" value="1"/>
</dbReference>
<dbReference type="Gene3D" id="2.40.50.100">
    <property type="match status" value="1"/>
</dbReference>
<dbReference type="GO" id="GO:0016887">
    <property type="term" value="F:ATP hydrolysis activity"/>
    <property type="evidence" value="ECO:0007669"/>
    <property type="project" value="InterPro"/>
</dbReference>
<dbReference type="RefSeq" id="WP_006049108.1">
    <property type="nucleotide sequence ID" value="NZ_ABLD01000006.1"/>
</dbReference>
<dbReference type="GO" id="GO:0015423">
    <property type="term" value="F:ABC-type maltose transporter activity"/>
    <property type="evidence" value="ECO:0007669"/>
    <property type="project" value="TreeGrafter"/>
</dbReference>
<keyword evidence="6" id="KW-0472">Membrane</keyword>
<dbReference type="GO" id="GO:1990060">
    <property type="term" value="C:maltose transport complex"/>
    <property type="evidence" value="ECO:0007669"/>
    <property type="project" value="TreeGrafter"/>
</dbReference>
<evidence type="ECO:0000259" key="7">
    <source>
        <dbReference type="PROSITE" id="PS50893"/>
    </source>
</evidence>
<dbReference type="OrthoDB" id="5298774at2"/>
<dbReference type="GO" id="GO:0005524">
    <property type="term" value="F:ATP binding"/>
    <property type="evidence" value="ECO:0007669"/>
    <property type="project" value="UniProtKB-KW"/>
</dbReference>
<dbReference type="AlphaFoldDB" id="B1FZK2"/>
<evidence type="ECO:0000256" key="2">
    <source>
        <dbReference type="ARBA" id="ARBA00022475"/>
    </source>
</evidence>
<dbReference type="InterPro" id="IPR027417">
    <property type="entry name" value="P-loop_NTPase"/>
</dbReference>
<dbReference type="InterPro" id="IPR015855">
    <property type="entry name" value="ABC_transpr_MalK-like"/>
</dbReference>
<evidence type="ECO:0000256" key="3">
    <source>
        <dbReference type="ARBA" id="ARBA00022519"/>
    </source>
</evidence>
<dbReference type="PROSITE" id="PS00211">
    <property type="entry name" value="ABC_TRANSPORTER_1"/>
    <property type="match status" value="1"/>
</dbReference>
<evidence type="ECO:0000256" key="4">
    <source>
        <dbReference type="ARBA" id="ARBA00022741"/>
    </source>
</evidence>
<evidence type="ECO:0000256" key="1">
    <source>
        <dbReference type="ARBA" id="ARBA00022448"/>
    </source>
</evidence>
<evidence type="ECO:0000313" key="9">
    <source>
        <dbReference type="Proteomes" id="UP000005045"/>
    </source>
</evidence>
<feature type="domain" description="ABC transporter" evidence="7">
    <location>
        <begin position="4"/>
        <end position="243"/>
    </location>
</feature>
<dbReference type="Gene3D" id="2.40.50.140">
    <property type="entry name" value="Nucleic acid-binding proteins"/>
    <property type="match status" value="1"/>
</dbReference>
<dbReference type="InterPro" id="IPR008995">
    <property type="entry name" value="Mo/tungstate-bd_C_term_dom"/>
</dbReference>
<dbReference type="PANTHER" id="PTHR43875:SF3">
    <property type="entry name" value="MALTOSE_MALTODEXTRIN IMPORT ATP-BINDING PROTEIN MALK"/>
    <property type="match status" value="1"/>
</dbReference>
<dbReference type="InterPro" id="IPR003439">
    <property type="entry name" value="ABC_transporter-like_ATP-bd"/>
</dbReference>
<reference evidence="8 9" key="1">
    <citation type="submission" date="2008-03" db="EMBL/GenBank/DDBJ databases">
        <title>Sequencing of the draft genome and assembly of Burkholderia graminis C4D1M.</title>
        <authorList>
            <consortium name="US DOE Joint Genome Institute (JGI-PGF)"/>
            <person name="Copeland A."/>
            <person name="Lucas S."/>
            <person name="Lapidus A."/>
            <person name="Glavina del Rio T."/>
            <person name="Dalin E."/>
            <person name="Tice H."/>
            <person name="Bruce D."/>
            <person name="Goodwin L."/>
            <person name="Pitluck S."/>
            <person name="Larimer F."/>
            <person name="Land M.L."/>
            <person name="Hauser L."/>
            <person name="Tiedje J."/>
            <person name="Richardson P."/>
        </authorList>
    </citation>
    <scope>NUCLEOTIDE SEQUENCE [LARGE SCALE GENOMIC DNA]</scope>
    <source>
        <strain evidence="9">ATCC 700544 / DSM 17151 / LMG 18924 / NCIMB 13744 / C4D1M</strain>
    </source>
</reference>
<gene>
    <name evidence="8" type="ORF">BgramDRAFT_2548</name>
</gene>
<dbReference type="FunFam" id="3.40.50.300:FF:000042">
    <property type="entry name" value="Maltose/maltodextrin ABC transporter, ATP-binding protein"/>
    <property type="match status" value="1"/>
</dbReference>
<dbReference type="EMBL" id="ABLD01000006">
    <property type="protein sequence ID" value="EDT10398.1"/>
    <property type="molecule type" value="Genomic_DNA"/>
</dbReference>
<dbReference type="Proteomes" id="UP000005045">
    <property type="component" value="Unassembled WGS sequence"/>
</dbReference>
<dbReference type="InterPro" id="IPR040582">
    <property type="entry name" value="OB_MalK-like"/>
</dbReference>
<proteinExistence type="predicted"/>
<dbReference type="Gene3D" id="3.40.50.300">
    <property type="entry name" value="P-loop containing nucleotide triphosphate hydrolases"/>
    <property type="match status" value="1"/>
</dbReference>
<dbReference type="Pfam" id="PF17912">
    <property type="entry name" value="OB_MalK"/>
    <property type="match status" value="1"/>
</dbReference>
<keyword evidence="2" id="KW-1003">Cell membrane</keyword>
<keyword evidence="1" id="KW-0813">Transport</keyword>
<dbReference type="SUPFAM" id="SSF50331">
    <property type="entry name" value="MOP-like"/>
    <property type="match status" value="1"/>
</dbReference>
<keyword evidence="9" id="KW-1185">Reference proteome</keyword>
<keyword evidence="3" id="KW-0997">Cell inner membrane</keyword>
<accession>B1FZK2</accession>
<dbReference type="NCBIfam" id="NF008653">
    <property type="entry name" value="PRK11650.1"/>
    <property type="match status" value="1"/>
</dbReference>
<evidence type="ECO:0000256" key="5">
    <source>
        <dbReference type="ARBA" id="ARBA00022840"/>
    </source>
</evidence>
<dbReference type="InterPro" id="IPR047641">
    <property type="entry name" value="ABC_transpr_MalK/UgpC-like"/>
</dbReference>
<evidence type="ECO:0000256" key="6">
    <source>
        <dbReference type="ARBA" id="ARBA00023136"/>
    </source>
</evidence>
<dbReference type="InterPro" id="IPR012340">
    <property type="entry name" value="NA-bd_OB-fold"/>
</dbReference>
<dbReference type="PROSITE" id="PS50893">
    <property type="entry name" value="ABC_TRANSPORTER_2"/>
    <property type="match status" value="1"/>
</dbReference>
<protein>
    <submittedName>
        <fullName evidence="8">ABC transporter related</fullName>
    </submittedName>
</protein>